<name>A0A0J6HN35_9PSED</name>
<sequence length="752" mass="81686">MLITCSLVGWSGWALSAAAQISATEPAVMPVAALPGTDAPGNSYTRTLKDLGKSYSMTLKGVEATDSVNFDVRADEVVTAAQVTLQYSYSPALLADLSQINVLVNDQVAASLPLPKEEAGKLQTRTVQIPPQTITEFNRLSLQFIGHYTMQCEDPLHSSLWARIGNESQLSLQVSSIKQPNDLSALPLPLFDRRDASLLKLPFVFTGRPGGPELEAAGILSSWFGALASYRGATFPASLSSLPAKGNAVVFVSGSESTALSGLPIKEATGPTLTLVSNPNDAQGKLLIVSGRDGADLKVAATALALGGSAFSGQSVVIDRIDSLKPRRPYDAPNWLPSDRPVRLGELAKPAELNVSGYNPGQMTVALRLPPDLFNWREPGAQLDLKYRYTPQPVSTNSSLLVNFNDTFIKSIDLPSIEKLGNSDSLLAMLKTDDSLARTSRMLLPLNSVALQSRLQFRFMYDYIKQGECRDIIIDNMRGVIDPDSTLDLSQYEHFMAMPNLGVFKDSGFPFTRMADLSETSVILPNEPGPADLSAYLTLLGRFGDSTGYPATGMKVVHADQIAEQSDRDLLVLASGNNQPLLEKWQSLLPAKGEDAAQYFELSDLPLRLRNWISPDTKTNLREARNSFRFTADDGSAYLTGFESPLKSGRSVVFIASARPNGLADVTNALLSSEENARELQGSLVVVRGKHVESLVAEQDYYVGSLGPLRYLQWYLSQNVMALMLFTLLGILLLASMAYLALRLRAKRRLGQ</sequence>
<dbReference type="PATRIC" id="fig|163011.3.peg.1365"/>
<dbReference type="Proteomes" id="UP000434925">
    <property type="component" value="Unassembled WGS sequence"/>
</dbReference>
<keyword evidence="18" id="KW-1185">Reference proteome</keyword>
<comment type="pathway">
    <text evidence="3 15">Glycan metabolism; bacterial cellulose biosynthesis.</text>
</comment>
<evidence type="ECO:0000256" key="4">
    <source>
        <dbReference type="ARBA" id="ARBA00010714"/>
    </source>
</evidence>
<feature type="transmembrane region" description="Helical" evidence="15">
    <location>
        <begin position="720"/>
        <end position="742"/>
    </location>
</feature>
<evidence type="ECO:0000256" key="2">
    <source>
        <dbReference type="ARBA" id="ARBA00004377"/>
    </source>
</evidence>
<evidence type="ECO:0000256" key="10">
    <source>
        <dbReference type="ARBA" id="ARBA00022692"/>
    </source>
</evidence>
<evidence type="ECO:0000256" key="3">
    <source>
        <dbReference type="ARBA" id="ARBA00005186"/>
    </source>
</evidence>
<evidence type="ECO:0000313" key="18">
    <source>
        <dbReference type="Proteomes" id="UP000182814"/>
    </source>
</evidence>
<dbReference type="EMBL" id="VZPO01000002">
    <property type="protein sequence ID" value="KAB0507513.1"/>
    <property type="molecule type" value="Genomic_DNA"/>
</dbReference>
<reference evidence="17" key="2">
    <citation type="submission" date="2016-10" db="EMBL/GenBank/DDBJ databases">
        <authorList>
            <person name="de Groot N.N."/>
        </authorList>
    </citation>
    <scope>NUCLEOTIDE SEQUENCE [LARGE SCALE GENOMIC DNA]</scope>
    <source>
        <strain evidence="17">BS3782</strain>
    </source>
</reference>
<evidence type="ECO:0000313" key="17">
    <source>
        <dbReference type="EMBL" id="SDT30793.1"/>
    </source>
</evidence>
<gene>
    <name evidence="16" type="ORF">F7R14_06665</name>
    <name evidence="17" type="ORF">SAMN04490191_3876</name>
</gene>
<evidence type="ECO:0000256" key="8">
    <source>
        <dbReference type="ARBA" id="ARBA00022519"/>
    </source>
</evidence>
<dbReference type="InterPro" id="IPR003920">
    <property type="entry name" value="Cell_synth_B"/>
</dbReference>
<dbReference type="Proteomes" id="UP000182814">
    <property type="component" value="Chromosome I"/>
</dbReference>
<keyword evidence="9 15" id="KW-0973">c-di-GMP</keyword>
<keyword evidence="12 15" id="KW-1133">Transmembrane helix</keyword>
<keyword evidence="15" id="KW-0732">Signal</keyword>
<evidence type="ECO:0000256" key="12">
    <source>
        <dbReference type="ARBA" id="ARBA00022989"/>
    </source>
</evidence>
<evidence type="ECO:0000256" key="15">
    <source>
        <dbReference type="RuleBase" id="RU365021"/>
    </source>
</evidence>
<reference evidence="18" key="1">
    <citation type="submission" date="2016-10" db="EMBL/GenBank/DDBJ databases">
        <authorList>
            <person name="Varghese N."/>
            <person name="Submissions S."/>
        </authorList>
    </citation>
    <scope>NUCLEOTIDE SEQUENCE [LARGE SCALE GENOMIC DNA]</scope>
    <source>
        <strain evidence="18">BS3782</strain>
    </source>
</reference>
<dbReference type="NCBIfam" id="NF008323">
    <property type="entry name" value="PRK11114.1-1"/>
    <property type="match status" value="1"/>
</dbReference>
<keyword evidence="10 15" id="KW-0812">Transmembrane</keyword>
<proteinExistence type="inferred from homology"/>
<evidence type="ECO:0000256" key="5">
    <source>
        <dbReference type="ARBA" id="ARBA00011437"/>
    </source>
</evidence>
<dbReference type="GO" id="GO:0030244">
    <property type="term" value="P:cellulose biosynthetic process"/>
    <property type="evidence" value="ECO:0007669"/>
    <property type="project" value="UniProtKB-KW"/>
</dbReference>
<dbReference type="AlphaFoldDB" id="A0A0J6HN35"/>
<dbReference type="InterPro" id="IPR018513">
    <property type="entry name" value="Cell_synthase_bac"/>
</dbReference>
<evidence type="ECO:0000313" key="19">
    <source>
        <dbReference type="Proteomes" id="UP000434925"/>
    </source>
</evidence>
<comment type="similarity">
    <text evidence="4 15">Belongs to the AcsB/BcsB family.</text>
</comment>
<reference evidence="16 19" key="3">
    <citation type="submission" date="2019-09" db="EMBL/GenBank/DDBJ databases">
        <title>Draft genome sequences of 48 bacterial type strains from the CCUG.</title>
        <authorList>
            <person name="Tunovic T."/>
            <person name="Pineiro-Iglesias B."/>
            <person name="Unosson C."/>
            <person name="Inganas E."/>
            <person name="Ohlen M."/>
            <person name="Cardew S."/>
            <person name="Jensie-Markopoulos S."/>
            <person name="Salva-Serra F."/>
            <person name="Jaen-Luchoro D."/>
            <person name="Karlsson R."/>
            <person name="Svensson-Stadler L."/>
            <person name="Chun J."/>
            <person name="Moore E."/>
        </authorList>
    </citation>
    <scope>NUCLEOTIDE SEQUENCE [LARGE SCALE GENOMIC DNA]</scope>
    <source>
        <strain evidence="16 19">CCUG 51522</strain>
    </source>
</reference>
<dbReference type="Gene3D" id="2.60.120.260">
    <property type="entry name" value="Galactose-binding domain-like"/>
    <property type="match status" value="2"/>
</dbReference>
<evidence type="ECO:0000256" key="1">
    <source>
        <dbReference type="ARBA" id="ARBA00002057"/>
    </source>
</evidence>
<keyword evidence="7 15" id="KW-1003">Cell membrane</keyword>
<comment type="function">
    <text evidence="1 15">Binds the cellulose synthase activator, bis-(3'-5') cyclic diguanylic acid (c-di-GMP).</text>
</comment>
<dbReference type="UniPathway" id="UPA00694"/>
<evidence type="ECO:0000256" key="9">
    <source>
        <dbReference type="ARBA" id="ARBA00022636"/>
    </source>
</evidence>
<evidence type="ECO:0000256" key="14">
    <source>
        <dbReference type="ARBA" id="ARBA00033444"/>
    </source>
</evidence>
<keyword evidence="11 15" id="KW-0135">Cellulose biosynthesis</keyword>
<evidence type="ECO:0000313" key="16">
    <source>
        <dbReference type="EMBL" id="KAB0507513.1"/>
    </source>
</evidence>
<evidence type="ECO:0000256" key="11">
    <source>
        <dbReference type="ARBA" id="ARBA00022916"/>
    </source>
</evidence>
<protein>
    <recommendedName>
        <fullName evidence="6 15">Cyclic di-GMP-binding protein</fullName>
    </recommendedName>
    <alternativeName>
        <fullName evidence="14 15">Cellulose synthase regulatory subunit</fullName>
    </alternativeName>
</protein>
<dbReference type="GO" id="GO:0005886">
    <property type="term" value="C:plasma membrane"/>
    <property type="evidence" value="ECO:0007669"/>
    <property type="project" value="UniProtKB-SubCell"/>
</dbReference>
<keyword evidence="13 15" id="KW-0472">Membrane</keyword>
<dbReference type="Pfam" id="PF03170">
    <property type="entry name" value="BcsB"/>
    <property type="match status" value="1"/>
</dbReference>
<dbReference type="PANTHER" id="PTHR39083">
    <property type="entry name" value="CYCLIC DI-GMP-BINDING PROTEIN"/>
    <property type="match status" value="1"/>
</dbReference>
<dbReference type="RefSeq" id="WP_048393059.1">
    <property type="nucleotide sequence ID" value="NZ_JYLB01000001.1"/>
</dbReference>
<dbReference type="PRINTS" id="PR01440">
    <property type="entry name" value="CELLSNTHASEB"/>
</dbReference>
<dbReference type="GO" id="GO:0006011">
    <property type="term" value="P:UDP-alpha-D-glucose metabolic process"/>
    <property type="evidence" value="ECO:0007669"/>
    <property type="project" value="InterPro"/>
</dbReference>
<evidence type="ECO:0000256" key="6">
    <source>
        <dbReference type="ARBA" id="ARBA00021844"/>
    </source>
</evidence>
<dbReference type="PANTHER" id="PTHR39083:SF1">
    <property type="entry name" value="CYCLIC DI-GMP-BINDING PROTEIN"/>
    <property type="match status" value="1"/>
</dbReference>
<feature type="signal peptide" evidence="15">
    <location>
        <begin position="1"/>
        <end position="19"/>
    </location>
</feature>
<comment type="subunit">
    <text evidence="5 15">Tightly associated with the cellulose synthase catalytic subunit.</text>
</comment>
<evidence type="ECO:0000256" key="7">
    <source>
        <dbReference type="ARBA" id="ARBA00022475"/>
    </source>
</evidence>
<evidence type="ECO:0000256" key="13">
    <source>
        <dbReference type="ARBA" id="ARBA00023136"/>
    </source>
</evidence>
<dbReference type="NCBIfam" id="NF008330">
    <property type="entry name" value="PRK11114.2-4"/>
    <property type="match status" value="1"/>
</dbReference>
<organism evidence="17 18">
    <name type="scientific">Pseudomonas lini</name>
    <dbReference type="NCBI Taxonomy" id="163011"/>
    <lineage>
        <taxon>Bacteria</taxon>
        <taxon>Pseudomonadati</taxon>
        <taxon>Pseudomonadota</taxon>
        <taxon>Gammaproteobacteria</taxon>
        <taxon>Pseudomonadales</taxon>
        <taxon>Pseudomonadaceae</taxon>
        <taxon>Pseudomonas</taxon>
    </lineage>
</organism>
<feature type="chain" id="PRO_5044513748" description="Cyclic di-GMP-binding protein" evidence="15">
    <location>
        <begin position="20"/>
        <end position="752"/>
    </location>
</feature>
<keyword evidence="8 15" id="KW-0997">Cell inner membrane</keyword>
<comment type="subcellular location">
    <subcellularLocation>
        <location evidence="2">Cell inner membrane</location>
        <topology evidence="2">Single-pass membrane protein</topology>
    </subcellularLocation>
</comment>
<accession>A0A0J6HN35</accession>
<dbReference type="EMBL" id="LT629746">
    <property type="protein sequence ID" value="SDT30793.1"/>
    <property type="molecule type" value="Genomic_DNA"/>
</dbReference>